<evidence type="ECO:0000313" key="3">
    <source>
        <dbReference type="Proteomes" id="UP001236014"/>
    </source>
</evidence>
<dbReference type="GO" id="GO:0003676">
    <property type="term" value="F:nucleic acid binding"/>
    <property type="evidence" value="ECO:0007669"/>
    <property type="project" value="InterPro"/>
</dbReference>
<dbReference type="InterPro" id="IPR012337">
    <property type="entry name" value="RNaseH-like_sf"/>
</dbReference>
<dbReference type="EMBL" id="CP127294">
    <property type="protein sequence ID" value="WIX77080.1"/>
    <property type="molecule type" value="Genomic_DNA"/>
</dbReference>
<name>A0A9Y2MQC4_9PSEU</name>
<dbReference type="KEGG" id="acab:QRX50_37610"/>
<sequence>MTAPRRDLRLMQQQAGEVDGRLAAPRRTARSADQLVPQFLDFCKQLRRRFPTGKLYLVSDNYGPHGKAEVRDWCAANDIELIYTPTNASWLNWIECEFTAVRYFTLDGSDYPSHAAQEAAITGYLRWRNRHSHPKRHFAINSKIRRPDYLPNVA</sequence>
<evidence type="ECO:0000313" key="2">
    <source>
        <dbReference type="EMBL" id="WIX77080.1"/>
    </source>
</evidence>
<dbReference type="SUPFAM" id="SSF53098">
    <property type="entry name" value="Ribonuclease H-like"/>
    <property type="match status" value="1"/>
</dbReference>
<evidence type="ECO:0000259" key="1">
    <source>
        <dbReference type="Pfam" id="PF13358"/>
    </source>
</evidence>
<organism evidence="2 3">
    <name type="scientific">Amycolatopsis carbonis</name>
    <dbReference type="NCBI Taxonomy" id="715471"/>
    <lineage>
        <taxon>Bacteria</taxon>
        <taxon>Bacillati</taxon>
        <taxon>Actinomycetota</taxon>
        <taxon>Actinomycetes</taxon>
        <taxon>Pseudonocardiales</taxon>
        <taxon>Pseudonocardiaceae</taxon>
        <taxon>Amycolatopsis</taxon>
    </lineage>
</organism>
<gene>
    <name evidence="2" type="ORF">QRX50_37610</name>
</gene>
<keyword evidence="3" id="KW-1185">Reference proteome</keyword>
<dbReference type="Pfam" id="PF13358">
    <property type="entry name" value="DDE_3"/>
    <property type="match status" value="1"/>
</dbReference>
<accession>A0A9Y2MQC4</accession>
<dbReference type="AlphaFoldDB" id="A0A9Y2MQC4"/>
<reference evidence="2 3" key="1">
    <citation type="submission" date="2023-06" db="EMBL/GenBank/DDBJ databases">
        <authorList>
            <person name="Oyuntsetseg B."/>
            <person name="Kim S.B."/>
        </authorList>
    </citation>
    <scope>NUCLEOTIDE SEQUENCE [LARGE SCALE GENOMIC DNA]</scope>
    <source>
        <strain evidence="2 3">2-15</strain>
    </source>
</reference>
<dbReference type="InterPro" id="IPR038717">
    <property type="entry name" value="Tc1-like_DDE_dom"/>
</dbReference>
<dbReference type="RefSeq" id="WP_285967822.1">
    <property type="nucleotide sequence ID" value="NZ_CP127294.1"/>
</dbReference>
<dbReference type="Gene3D" id="3.30.420.10">
    <property type="entry name" value="Ribonuclease H-like superfamily/Ribonuclease H"/>
    <property type="match status" value="1"/>
</dbReference>
<feature type="domain" description="Tc1-like transposase DDE" evidence="1">
    <location>
        <begin position="38"/>
        <end position="103"/>
    </location>
</feature>
<protein>
    <submittedName>
        <fullName evidence="2">Transposase</fullName>
    </submittedName>
</protein>
<dbReference type="InterPro" id="IPR036397">
    <property type="entry name" value="RNaseH_sf"/>
</dbReference>
<proteinExistence type="predicted"/>
<dbReference type="Proteomes" id="UP001236014">
    <property type="component" value="Chromosome"/>
</dbReference>